<keyword evidence="3" id="KW-1185">Reference proteome</keyword>
<evidence type="ECO:0000313" key="3">
    <source>
        <dbReference type="Proteomes" id="UP000281128"/>
    </source>
</evidence>
<organism evidence="2 3">
    <name type="scientific">Roseovarius spongiae</name>
    <dbReference type="NCBI Taxonomy" id="2320272"/>
    <lineage>
        <taxon>Bacteria</taxon>
        <taxon>Pseudomonadati</taxon>
        <taxon>Pseudomonadota</taxon>
        <taxon>Alphaproteobacteria</taxon>
        <taxon>Rhodobacterales</taxon>
        <taxon>Roseobacteraceae</taxon>
        <taxon>Roseovarius</taxon>
    </lineage>
</organism>
<feature type="compositionally biased region" description="Low complexity" evidence="1">
    <location>
        <begin position="193"/>
        <end position="204"/>
    </location>
</feature>
<protein>
    <recommendedName>
        <fullName evidence="4">DUF3313 domain-containing protein</fullName>
    </recommendedName>
</protein>
<accession>A0A3A8AYM8</accession>
<reference evidence="2 3" key="1">
    <citation type="submission" date="2018-09" db="EMBL/GenBank/DDBJ databases">
        <title>Roseovarius spongiae sp. nov., isolated from a marine sponge.</title>
        <authorList>
            <person name="Zhuang L."/>
            <person name="Luo L."/>
        </authorList>
    </citation>
    <scope>NUCLEOTIDE SEQUENCE [LARGE SCALE GENOMIC DNA]</scope>
    <source>
        <strain evidence="2 3">HN-E21</strain>
    </source>
</reference>
<dbReference type="EMBL" id="RAPE01000002">
    <property type="protein sequence ID" value="RKF15401.1"/>
    <property type="molecule type" value="Genomic_DNA"/>
</dbReference>
<dbReference type="PROSITE" id="PS51257">
    <property type="entry name" value="PROKAR_LIPOPROTEIN"/>
    <property type="match status" value="1"/>
</dbReference>
<sequence length="204" mass="22150">MFTRLLALFALLAVLGGCTNPDDLDRAPVDLGDFKLGHDVVVAPNLTKGPASRDASKEEWIASMKAAIDERFRRYDGDRFYHIAASVEGYVLAVPGVPVVASPKSALIINVTVWDDAAGKKLNEEPEQITVVETISGNTILGSGLTQSKEVQMRNLSRNAAKLIQNWMVREMHAKKWFGGPTPKAVRARARPETAPAATPEEDG</sequence>
<dbReference type="OrthoDB" id="7834608at2"/>
<evidence type="ECO:0000313" key="2">
    <source>
        <dbReference type="EMBL" id="RKF15401.1"/>
    </source>
</evidence>
<evidence type="ECO:0008006" key="4">
    <source>
        <dbReference type="Google" id="ProtNLM"/>
    </source>
</evidence>
<dbReference type="Proteomes" id="UP000281128">
    <property type="component" value="Unassembled WGS sequence"/>
</dbReference>
<dbReference type="AlphaFoldDB" id="A0A3A8AYM8"/>
<evidence type="ECO:0000256" key="1">
    <source>
        <dbReference type="SAM" id="MobiDB-lite"/>
    </source>
</evidence>
<proteinExistence type="predicted"/>
<gene>
    <name evidence="2" type="ORF">D6850_07525</name>
</gene>
<name>A0A3A8AYM8_9RHOB</name>
<feature type="region of interest" description="Disordered" evidence="1">
    <location>
        <begin position="180"/>
        <end position="204"/>
    </location>
</feature>
<comment type="caution">
    <text evidence="2">The sequence shown here is derived from an EMBL/GenBank/DDBJ whole genome shotgun (WGS) entry which is preliminary data.</text>
</comment>